<protein>
    <submittedName>
        <fullName evidence="1">Uncharacterized protein</fullName>
    </submittedName>
</protein>
<evidence type="ECO:0000313" key="1">
    <source>
        <dbReference type="EMBL" id="OGF52932.1"/>
    </source>
</evidence>
<sequence length="110" mass="12807">MRTLKVRLVKKTETSDLFDGADFYDARESEQLTHATPEDAVEEFIDLWLNPESDVSAVIREHSPVKVMAYRIRPGWTDEEDNCDESGERTYDAAQVETMMRAHCPDWWQP</sequence>
<proteinExistence type="predicted"/>
<dbReference type="Proteomes" id="UP000179157">
    <property type="component" value="Unassembled WGS sequence"/>
</dbReference>
<accession>A0A1F5UP31</accession>
<organism evidence="1 2">
    <name type="scientific">Fraserbacteria sp. (strain RBG_16_55_9)</name>
    <dbReference type="NCBI Taxonomy" id="1817864"/>
    <lineage>
        <taxon>Bacteria</taxon>
        <taxon>Candidatus Fraseribacteriota</taxon>
    </lineage>
</organism>
<reference evidence="1 2" key="1">
    <citation type="journal article" date="2016" name="Nat. Commun.">
        <title>Thousands of microbial genomes shed light on interconnected biogeochemical processes in an aquifer system.</title>
        <authorList>
            <person name="Anantharaman K."/>
            <person name="Brown C.T."/>
            <person name="Hug L.A."/>
            <person name="Sharon I."/>
            <person name="Castelle C.J."/>
            <person name="Probst A.J."/>
            <person name="Thomas B.C."/>
            <person name="Singh A."/>
            <person name="Wilkins M.J."/>
            <person name="Karaoz U."/>
            <person name="Brodie E.L."/>
            <person name="Williams K.H."/>
            <person name="Hubbard S.S."/>
            <person name="Banfield J.F."/>
        </authorList>
    </citation>
    <scope>NUCLEOTIDE SEQUENCE [LARGE SCALE GENOMIC DNA]</scope>
    <source>
        <strain evidence="2">RBG_16_55_9</strain>
    </source>
</reference>
<name>A0A1F5UP31_FRAXR</name>
<dbReference type="AlphaFoldDB" id="A0A1F5UP31"/>
<dbReference type="EMBL" id="MFGX01000123">
    <property type="protein sequence ID" value="OGF52932.1"/>
    <property type="molecule type" value="Genomic_DNA"/>
</dbReference>
<gene>
    <name evidence="1" type="ORF">A2Z21_01900</name>
</gene>
<dbReference type="STRING" id="1817864.A2Z21_01900"/>
<evidence type="ECO:0000313" key="2">
    <source>
        <dbReference type="Proteomes" id="UP000179157"/>
    </source>
</evidence>
<comment type="caution">
    <text evidence="1">The sequence shown here is derived from an EMBL/GenBank/DDBJ whole genome shotgun (WGS) entry which is preliminary data.</text>
</comment>